<gene>
    <name evidence="2" type="ORF">C1H46_002868</name>
</gene>
<evidence type="ECO:0000313" key="2">
    <source>
        <dbReference type="EMBL" id="TQE11493.1"/>
    </source>
</evidence>
<evidence type="ECO:0000256" key="1">
    <source>
        <dbReference type="SAM" id="MobiDB-lite"/>
    </source>
</evidence>
<feature type="region of interest" description="Disordered" evidence="1">
    <location>
        <begin position="46"/>
        <end position="80"/>
    </location>
</feature>
<dbReference type="EMBL" id="VIEB01000029">
    <property type="protein sequence ID" value="TQE11493.1"/>
    <property type="molecule type" value="Genomic_DNA"/>
</dbReference>
<organism evidence="2 3">
    <name type="scientific">Malus baccata</name>
    <name type="common">Siberian crab apple</name>
    <name type="synonym">Pyrus baccata</name>
    <dbReference type="NCBI Taxonomy" id="106549"/>
    <lineage>
        <taxon>Eukaryota</taxon>
        <taxon>Viridiplantae</taxon>
        <taxon>Streptophyta</taxon>
        <taxon>Embryophyta</taxon>
        <taxon>Tracheophyta</taxon>
        <taxon>Spermatophyta</taxon>
        <taxon>Magnoliopsida</taxon>
        <taxon>eudicotyledons</taxon>
        <taxon>Gunneridae</taxon>
        <taxon>Pentapetalae</taxon>
        <taxon>rosids</taxon>
        <taxon>fabids</taxon>
        <taxon>Rosales</taxon>
        <taxon>Rosaceae</taxon>
        <taxon>Amygdaloideae</taxon>
        <taxon>Maleae</taxon>
        <taxon>Malus</taxon>
    </lineage>
</organism>
<reference evidence="2 3" key="1">
    <citation type="journal article" date="2019" name="G3 (Bethesda)">
        <title>Sequencing of a Wild Apple (Malus baccata) Genome Unravels the Differences Between Cultivated and Wild Apple Species Regarding Disease Resistance and Cold Tolerance.</title>
        <authorList>
            <person name="Chen X."/>
        </authorList>
    </citation>
    <scope>NUCLEOTIDE SEQUENCE [LARGE SCALE GENOMIC DNA]</scope>
    <source>
        <strain evidence="3">cv. Shandingzi</strain>
        <tissue evidence="2">Leaves</tissue>
    </source>
</reference>
<comment type="caution">
    <text evidence="2">The sequence shown here is derived from an EMBL/GenBank/DDBJ whole genome shotgun (WGS) entry which is preliminary data.</text>
</comment>
<dbReference type="Proteomes" id="UP000315295">
    <property type="component" value="Unassembled WGS sequence"/>
</dbReference>
<protein>
    <submittedName>
        <fullName evidence="2">Uncharacterized protein</fullName>
    </submittedName>
</protein>
<name>A0A540NLG4_MALBA</name>
<keyword evidence="3" id="KW-1185">Reference proteome</keyword>
<sequence length="113" mass="12435">MWPKEAAQSGYSKERTSTMENVWWEVNPIHHNHKSCLQSRNQAKIEGLPGFGKKTPTKIGGLSAKSGRKEGETRGSTKEGAWWAGKGRKLGREAEDMVIGDEVGLINGGKKKD</sequence>
<accession>A0A540NLG4</accession>
<evidence type="ECO:0000313" key="3">
    <source>
        <dbReference type="Proteomes" id="UP000315295"/>
    </source>
</evidence>
<proteinExistence type="predicted"/>
<dbReference type="AlphaFoldDB" id="A0A540NLG4"/>
<feature type="compositionally biased region" description="Basic and acidic residues" evidence="1">
    <location>
        <begin position="67"/>
        <end position="77"/>
    </location>
</feature>